<accession>A0A8H7V6V9</accession>
<keyword evidence="3" id="KW-0809">Transit peptide</keyword>
<evidence type="ECO:0008006" key="8">
    <source>
        <dbReference type="Google" id="ProtNLM"/>
    </source>
</evidence>
<sequence>MHRVASRITQVSQTCHSMGFHSSASRAAISRFNLPAMSPTMTEGTIHKWKLKEGDSFVAGDVLLELETDKAQIDVEASEDGILAKIILQDGSKAPVNTLIGLLAEEGDDISSVEIPASAPAASADTAAAASDAAAAAAAEKPVEKKVEAPVASISHKDLDTSKLKKPLSPAVYSLVLKYGIKDVDSIKASGNGGRILKGDVLAHLGLIKPKPAPKATLSIAPPRDQIVFAKTEKVQEKKKEEVLPSFISKEMMVDNLLGLRHTMNEQNGTHVSVNDFIAKAAQRALQDVVANKSGNVKNPIVYSTTAASFSEKYTGGQFKVFNLAEPTYDFITDSYQTSKPYVLSVGSHSTQQKKETKKNDEMMDLISYLGGESPKQQERKITLSSQVKPLNFTPIPTTVQVKLEGGAPGHILKEQKANAFLHRVEHYIRNPNELVV</sequence>
<dbReference type="GO" id="GO:0045254">
    <property type="term" value="C:pyruvate dehydrogenase complex"/>
    <property type="evidence" value="ECO:0007669"/>
    <property type="project" value="InterPro"/>
</dbReference>
<evidence type="ECO:0000256" key="3">
    <source>
        <dbReference type="ARBA" id="ARBA00022946"/>
    </source>
</evidence>
<dbReference type="GO" id="GO:0004742">
    <property type="term" value="F:dihydrolipoyllysine-residue acetyltransferase activity"/>
    <property type="evidence" value="ECO:0007669"/>
    <property type="project" value="TreeGrafter"/>
</dbReference>
<dbReference type="CDD" id="cd06849">
    <property type="entry name" value="lipoyl_domain"/>
    <property type="match status" value="1"/>
</dbReference>
<dbReference type="EMBL" id="JAEPRD010000006">
    <property type="protein sequence ID" value="KAG2212361.1"/>
    <property type="molecule type" value="Genomic_DNA"/>
</dbReference>
<dbReference type="Gene3D" id="4.10.320.10">
    <property type="entry name" value="E3-binding domain"/>
    <property type="match status" value="1"/>
</dbReference>
<evidence type="ECO:0000313" key="7">
    <source>
        <dbReference type="Proteomes" id="UP000603453"/>
    </source>
</evidence>
<keyword evidence="2" id="KW-0450">Lipoyl</keyword>
<gene>
    <name evidence="6" type="ORF">INT47_001722</name>
</gene>
<evidence type="ECO:0000259" key="4">
    <source>
        <dbReference type="PROSITE" id="PS50968"/>
    </source>
</evidence>
<dbReference type="PANTHER" id="PTHR23151">
    <property type="entry name" value="DIHYDROLIPOAMIDE ACETYL/SUCCINYL-TRANSFERASE-RELATED"/>
    <property type="match status" value="1"/>
</dbReference>
<evidence type="ECO:0000256" key="2">
    <source>
        <dbReference type="ARBA" id="ARBA00022823"/>
    </source>
</evidence>
<dbReference type="Proteomes" id="UP000603453">
    <property type="component" value="Unassembled WGS sequence"/>
</dbReference>
<dbReference type="PROSITE" id="PS00189">
    <property type="entry name" value="LIPOYL"/>
    <property type="match status" value="1"/>
</dbReference>
<dbReference type="PANTHER" id="PTHR23151:SF82">
    <property type="entry name" value="PYRUVATE DEHYDROGENASE COMPLEX PROTEIN X COMPONENT, MITOCHONDRIAL"/>
    <property type="match status" value="1"/>
</dbReference>
<organism evidence="6 7">
    <name type="scientific">Mucor saturninus</name>
    <dbReference type="NCBI Taxonomy" id="64648"/>
    <lineage>
        <taxon>Eukaryota</taxon>
        <taxon>Fungi</taxon>
        <taxon>Fungi incertae sedis</taxon>
        <taxon>Mucoromycota</taxon>
        <taxon>Mucoromycotina</taxon>
        <taxon>Mucoromycetes</taxon>
        <taxon>Mucorales</taxon>
        <taxon>Mucorineae</taxon>
        <taxon>Mucoraceae</taxon>
        <taxon>Mucor</taxon>
    </lineage>
</organism>
<dbReference type="SUPFAM" id="SSF47005">
    <property type="entry name" value="Peripheral subunit-binding domain of 2-oxo acid dehydrogenase complex"/>
    <property type="match status" value="1"/>
</dbReference>
<protein>
    <recommendedName>
        <fullName evidence="8">Dihydrolipoamide acetyltransferase component of pyruvate dehydrogenase complex</fullName>
    </recommendedName>
</protein>
<dbReference type="InterPro" id="IPR004167">
    <property type="entry name" value="PSBD"/>
</dbReference>
<reference evidence="6" key="1">
    <citation type="submission" date="2020-12" db="EMBL/GenBank/DDBJ databases">
        <title>Metabolic potential, ecology and presence of endohyphal bacteria is reflected in genomic diversity of Mucoromycotina.</title>
        <authorList>
            <person name="Muszewska A."/>
            <person name="Okrasinska A."/>
            <person name="Steczkiewicz K."/>
            <person name="Drgas O."/>
            <person name="Orlowska M."/>
            <person name="Perlinska-Lenart U."/>
            <person name="Aleksandrzak-Piekarczyk T."/>
            <person name="Szatraj K."/>
            <person name="Zielenkiewicz U."/>
            <person name="Pilsyk S."/>
            <person name="Malc E."/>
            <person name="Mieczkowski P."/>
            <person name="Kruszewska J.S."/>
            <person name="Biernat P."/>
            <person name="Pawlowska J."/>
        </authorList>
    </citation>
    <scope>NUCLEOTIDE SEQUENCE</scope>
    <source>
        <strain evidence="6">WA0000017839</strain>
    </source>
</reference>
<dbReference type="PROSITE" id="PS51826">
    <property type="entry name" value="PSBD"/>
    <property type="match status" value="1"/>
</dbReference>
<comment type="similarity">
    <text evidence="1">Belongs to the 2-oxoacid dehydrogenase family.</text>
</comment>
<dbReference type="InterPro" id="IPR045257">
    <property type="entry name" value="E2/Pdx1"/>
</dbReference>
<dbReference type="AlphaFoldDB" id="A0A8H7V6V9"/>
<dbReference type="InterPro" id="IPR003016">
    <property type="entry name" value="2-oxoA_DH_lipoyl-BS"/>
</dbReference>
<dbReference type="OrthoDB" id="537444at2759"/>
<dbReference type="Gene3D" id="2.40.50.100">
    <property type="match status" value="1"/>
</dbReference>
<dbReference type="Pfam" id="PF02817">
    <property type="entry name" value="E3_binding"/>
    <property type="match status" value="1"/>
</dbReference>
<dbReference type="InterPro" id="IPR000089">
    <property type="entry name" value="Biotin_lipoyl"/>
</dbReference>
<name>A0A8H7V6V9_9FUNG</name>
<dbReference type="SUPFAM" id="SSF51230">
    <property type="entry name" value="Single hybrid motif"/>
    <property type="match status" value="1"/>
</dbReference>
<dbReference type="PROSITE" id="PS50968">
    <property type="entry name" value="BIOTINYL_LIPOYL"/>
    <property type="match status" value="1"/>
</dbReference>
<dbReference type="InterPro" id="IPR011053">
    <property type="entry name" value="Single_hybrid_motif"/>
</dbReference>
<proteinExistence type="inferred from homology"/>
<feature type="domain" description="Lipoyl-binding" evidence="4">
    <location>
        <begin position="29"/>
        <end position="104"/>
    </location>
</feature>
<dbReference type="Pfam" id="PF00364">
    <property type="entry name" value="Biotin_lipoyl"/>
    <property type="match status" value="1"/>
</dbReference>
<evidence type="ECO:0000313" key="6">
    <source>
        <dbReference type="EMBL" id="KAG2212361.1"/>
    </source>
</evidence>
<evidence type="ECO:0000259" key="5">
    <source>
        <dbReference type="PROSITE" id="PS51826"/>
    </source>
</evidence>
<dbReference type="FunFam" id="2.40.50.100:FF:000010">
    <property type="entry name" value="Acetyltransferase component of pyruvate dehydrogenase complex"/>
    <property type="match status" value="1"/>
</dbReference>
<feature type="domain" description="Peripheral subunit-binding (PSBD)" evidence="5">
    <location>
        <begin position="167"/>
        <end position="205"/>
    </location>
</feature>
<dbReference type="GO" id="GO:0006086">
    <property type="term" value="P:pyruvate decarboxylation to acetyl-CoA"/>
    <property type="evidence" value="ECO:0007669"/>
    <property type="project" value="InterPro"/>
</dbReference>
<comment type="caution">
    <text evidence="6">The sequence shown here is derived from an EMBL/GenBank/DDBJ whole genome shotgun (WGS) entry which is preliminary data.</text>
</comment>
<evidence type="ECO:0000256" key="1">
    <source>
        <dbReference type="ARBA" id="ARBA00007317"/>
    </source>
</evidence>
<dbReference type="InterPro" id="IPR036625">
    <property type="entry name" value="E3-bd_dom_sf"/>
</dbReference>
<keyword evidence="7" id="KW-1185">Reference proteome</keyword>